<proteinExistence type="inferred from homology"/>
<evidence type="ECO:0000313" key="3">
    <source>
        <dbReference type="EMBL" id="SNV62342.1"/>
    </source>
</evidence>
<dbReference type="NCBIfam" id="TIGR01382">
    <property type="entry name" value="PfpI"/>
    <property type="match status" value="1"/>
</dbReference>
<dbReference type="AlphaFoldDB" id="A0A239YU80"/>
<dbReference type="InterPro" id="IPR029062">
    <property type="entry name" value="Class_I_gatase-like"/>
</dbReference>
<feature type="domain" description="DJ-1/PfpI" evidence="2">
    <location>
        <begin position="5"/>
        <end position="169"/>
    </location>
</feature>
<evidence type="ECO:0000259" key="2">
    <source>
        <dbReference type="Pfam" id="PF01965"/>
    </source>
</evidence>
<accession>A0A239YU80</accession>
<gene>
    <name evidence="3" type="primary">yfkM</name>
    <name evidence="3" type="ORF">SAMEA4384403_00822</name>
</gene>
<sequence>MSMSKKIAAVVTDLFEDVELTSPEKALTDAGHEVILVGEEKGKEITGKKGEKVKIDLGIEEAKPEDFDAVLIPGGFSPDLLRGDEKGRFGEFVKHFVQNEKPSFAICHGPQLLIDTDLLEGKTVTSFLSVRKDLKNAGANVVDESVVVDSGIVTSRTPDDLEDFNRESLALLQ</sequence>
<dbReference type="InterPro" id="IPR006286">
    <property type="entry name" value="C56_PfpI-like"/>
</dbReference>
<keyword evidence="4" id="KW-1185">Reference proteome</keyword>
<dbReference type="SUPFAM" id="SSF52317">
    <property type="entry name" value="Class I glutamine amidotransferase-like"/>
    <property type="match status" value="1"/>
</dbReference>
<dbReference type="PANTHER" id="PTHR42733">
    <property type="entry name" value="DJ-1 PROTEIN"/>
    <property type="match status" value="1"/>
</dbReference>
<protein>
    <submittedName>
        <fullName evidence="3">ThiJ/PfpI family protein</fullName>
        <ecNumber evidence="3">3.2.-.-</ecNumber>
    </submittedName>
</protein>
<dbReference type="GO" id="GO:0016798">
    <property type="term" value="F:hydrolase activity, acting on glycosyl bonds"/>
    <property type="evidence" value="ECO:0007669"/>
    <property type="project" value="UniProtKB-KW"/>
</dbReference>
<name>A0A239YU80_9STAP</name>
<dbReference type="Proteomes" id="UP000242084">
    <property type="component" value="Chromosome 1"/>
</dbReference>
<comment type="similarity">
    <text evidence="1">Belongs to the peptidase C56 family.</text>
</comment>
<dbReference type="CDD" id="cd03134">
    <property type="entry name" value="GATase1_PfpI_like"/>
    <property type="match status" value="1"/>
</dbReference>
<dbReference type="InterPro" id="IPR002818">
    <property type="entry name" value="DJ-1/PfpI"/>
</dbReference>
<keyword evidence="3" id="KW-0326">Glycosidase</keyword>
<dbReference type="EMBL" id="LT906462">
    <property type="protein sequence ID" value="SNV62342.1"/>
    <property type="molecule type" value="Genomic_DNA"/>
</dbReference>
<dbReference type="EC" id="3.2.-.-" evidence="3"/>
<dbReference type="KEGG" id="sste:SAMEA4384403_0822"/>
<dbReference type="Pfam" id="PF01965">
    <property type="entry name" value="DJ-1_PfpI"/>
    <property type="match status" value="1"/>
</dbReference>
<keyword evidence="3" id="KW-0378">Hydrolase</keyword>
<dbReference type="PROSITE" id="PS51276">
    <property type="entry name" value="PEPTIDASE_C56_PFPI"/>
    <property type="match status" value="1"/>
</dbReference>
<dbReference type="PANTHER" id="PTHR42733:SF2">
    <property type="entry name" value="DJ-1_THIJ_PFPI FAMILY PROTEIN"/>
    <property type="match status" value="1"/>
</dbReference>
<evidence type="ECO:0000313" key="4">
    <source>
        <dbReference type="Proteomes" id="UP000242084"/>
    </source>
</evidence>
<dbReference type="Gene3D" id="3.40.50.880">
    <property type="match status" value="1"/>
</dbReference>
<organism evidence="3 4">
    <name type="scientific">Mammaliicoccus stepanovicii</name>
    <dbReference type="NCBI Taxonomy" id="643214"/>
    <lineage>
        <taxon>Bacteria</taxon>
        <taxon>Bacillati</taxon>
        <taxon>Bacillota</taxon>
        <taxon>Bacilli</taxon>
        <taxon>Bacillales</taxon>
        <taxon>Staphylococcaceae</taxon>
        <taxon>Mammaliicoccus</taxon>
    </lineage>
</organism>
<reference evidence="3 4" key="1">
    <citation type="submission" date="2017-06" db="EMBL/GenBank/DDBJ databases">
        <authorList>
            <consortium name="Pathogen Informatics"/>
        </authorList>
    </citation>
    <scope>NUCLEOTIDE SEQUENCE [LARGE SCALE GENOMIC DNA]</scope>
    <source>
        <strain evidence="3 4">NCTC13839</strain>
    </source>
</reference>
<evidence type="ECO:0000256" key="1">
    <source>
        <dbReference type="ARBA" id="ARBA00008542"/>
    </source>
</evidence>